<evidence type="ECO:0000259" key="2">
    <source>
        <dbReference type="PROSITE" id="PS50887"/>
    </source>
</evidence>
<sequence length="558" mass="58659">MHQSSLESRAAMFALGAGAVTFFLALIATSSVTWSSGDYGRALMPAIVCAALSWASARVRVADTASAIDQAVDRLAAAADGDLATPVPAATAMVVPRLATAMTSLFAQLAANFARVHQLALFDPVTGLANRANFRDSTEAVLAGMEEGAGAALFFIDLDRFKAVNDSRGHASGDQLLMKVAERLRTVAEEAGCAGALVGRLAGDEFTIFCPGMADHDAVQALGDAVIDALAQPFALTDGPVMIGASIGVALRPDHGTTLHDLMRAADAAMYQAKEEGRARMTRYSERLAAELSGREVLDQELRIALDRGEFALVFQPQVAAGGGGLVAAEALLRWRHPSGELRSAGEFLARAEANGQMVAIGDWIATAVAAAAAAWERDGRPGRIALNLSQRQLEDDGFFARLEAILHQAGTPATRIELEVGEAIAMRCSPLAVAALARLRAAGATVTIDDFGAGDSNLQRLRHWPVDRVKLDRTLVGEVVHDRVAREIVQALIGLIHGLGCEAVAEGVEAEAQAAMLRVLGCDAIQGWAIARPMDAGALAAWIDRDQPAVARRTTPA</sequence>
<keyword evidence="4" id="KW-1185">Reference proteome</keyword>
<evidence type="ECO:0000313" key="3">
    <source>
        <dbReference type="EMBL" id="NJR79321.1"/>
    </source>
</evidence>
<evidence type="ECO:0000313" key="4">
    <source>
        <dbReference type="Proteomes" id="UP000732399"/>
    </source>
</evidence>
<dbReference type="PANTHER" id="PTHR44757:SF2">
    <property type="entry name" value="BIOFILM ARCHITECTURE MAINTENANCE PROTEIN MBAA"/>
    <property type="match status" value="1"/>
</dbReference>
<reference evidence="3 4" key="1">
    <citation type="submission" date="2020-03" db="EMBL/GenBank/DDBJ databases">
        <authorList>
            <person name="Wang L."/>
            <person name="He N."/>
            <person name="Li Y."/>
            <person name="Fang Y."/>
            <person name="Zhang F."/>
        </authorList>
    </citation>
    <scope>NUCLEOTIDE SEQUENCE [LARGE SCALE GENOMIC DNA]</scope>
    <source>
        <strain evidence="3 4">36D10-4-7</strain>
    </source>
</reference>
<dbReference type="Pfam" id="PF00990">
    <property type="entry name" value="GGDEF"/>
    <property type="match status" value="1"/>
</dbReference>
<dbReference type="CDD" id="cd01949">
    <property type="entry name" value="GGDEF"/>
    <property type="match status" value="1"/>
</dbReference>
<comment type="caution">
    <text evidence="3">The sequence shown here is derived from an EMBL/GenBank/DDBJ whole genome shotgun (WGS) entry which is preliminary data.</text>
</comment>
<dbReference type="PANTHER" id="PTHR44757">
    <property type="entry name" value="DIGUANYLATE CYCLASE DGCP"/>
    <property type="match status" value="1"/>
</dbReference>
<dbReference type="SUPFAM" id="SSF141868">
    <property type="entry name" value="EAL domain-like"/>
    <property type="match status" value="1"/>
</dbReference>
<dbReference type="SMART" id="SM00267">
    <property type="entry name" value="GGDEF"/>
    <property type="match status" value="1"/>
</dbReference>
<dbReference type="Gene3D" id="3.20.20.450">
    <property type="entry name" value="EAL domain"/>
    <property type="match status" value="1"/>
</dbReference>
<feature type="domain" description="EAL" evidence="1">
    <location>
        <begin position="295"/>
        <end position="548"/>
    </location>
</feature>
<gene>
    <name evidence="3" type="ORF">HBH26_12070</name>
</gene>
<dbReference type="SMART" id="SM00052">
    <property type="entry name" value="EAL"/>
    <property type="match status" value="1"/>
</dbReference>
<dbReference type="PROSITE" id="PS50883">
    <property type="entry name" value="EAL"/>
    <property type="match status" value="1"/>
</dbReference>
<organism evidence="3 4">
    <name type="scientific">Sphingomonas corticis</name>
    <dbReference type="NCBI Taxonomy" id="2722791"/>
    <lineage>
        <taxon>Bacteria</taxon>
        <taxon>Pseudomonadati</taxon>
        <taxon>Pseudomonadota</taxon>
        <taxon>Alphaproteobacteria</taxon>
        <taxon>Sphingomonadales</taxon>
        <taxon>Sphingomonadaceae</taxon>
        <taxon>Sphingomonas</taxon>
    </lineage>
</organism>
<dbReference type="InterPro" id="IPR043128">
    <property type="entry name" value="Rev_trsase/Diguanyl_cyclase"/>
</dbReference>
<dbReference type="InterPro" id="IPR052155">
    <property type="entry name" value="Biofilm_reg_signaling"/>
</dbReference>
<accession>A0ABX1CPY8</accession>
<dbReference type="Pfam" id="PF00563">
    <property type="entry name" value="EAL"/>
    <property type="match status" value="1"/>
</dbReference>
<dbReference type="InterPro" id="IPR035919">
    <property type="entry name" value="EAL_sf"/>
</dbReference>
<dbReference type="Proteomes" id="UP000732399">
    <property type="component" value="Unassembled WGS sequence"/>
</dbReference>
<dbReference type="PROSITE" id="PS50887">
    <property type="entry name" value="GGDEF"/>
    <property type="match status" value="1"/>
</dbReference>
<feature type="domain" description="GGDEF" evidence="2">
    <location>
        <begin position="149"/>
        <end position="286"/>
    </location>
</feature>
<dbReference type="CDD" id="cd01948">
    <property type="entry name" value="EAL"/>
    <property type="match status" value="1"/>
</dbReference>
<dbReference type="InterPro" id="IPR029787">
    <property type="entry name" value="Nucleotide_cyclase"/>
</dbReference>
<dbReference type="InterPro" id="IPR000160">
    <property type="entry name" value="GGDEF_dom"/>
</dbReference>
<proteinExistence type="predicted"/>
<dbReference type="Gene3D" id="3.30.70.270">
    <property type="match status" value="1"/>
</dbReference>
<dbReference type="SUPFAM" id="SSF55073">
    <property type="entry name" value="Nucleotide cyclase"/>
    <property type="match status" value="1"/>
</dbReference>
<name>A0ABX1CPY8_9SPHN</name>
<dbReference type="InterPro" id="IPR001633">
    <property type="entry name" value="EAL_dom"/>
</dbReference>
<evidence type="ECO:0000259" key="1">
    <source>
        <dbReference type="PROSITE" id="PS50883"/>
    </source>
</evidence>
<dbReference type="EMBL" id="JAAVJH010000006">
    <property type="protein sequence ID" value="NJR79321.1"/>
    <property type="molecule type" value="Genomic_DNA"/>
</dbReference>
<protein>
    <submittedName>
        <fullName evidence="3">EAL domain-containing protein</fullName>
    </submittedName>
</protein>
<dbReference type="NCBIfam" id="TIGR00254">
    <property type="entry name" value="GGDEF"/>
    <property type="match status" value="1"/>
</dbReference>